<reference evidence="12 13" key="1">
    <citation type="submission" date="2019-04" db="EMBL/GenBank/DDBJ databases">
        <title>Draft genome sequence data and analysis of a Fermenting Bacterium, Geotoga petraea strain HO-Geo1, isolated from heavy-oil petroleum reservoir in Russia.</title>
        <authorList>
            <person name="Grouzdev D.S."/>
            <person name="Semenova E.M."/>
            <person name="Sokolova D.S."/>
            <person name="Tourova T.P."/>
            <person name="Poltaraus A.B."/>
            <person name="Nazina T.N."/>
        </authorList>
    </citation>
    <scope>NUCLEOTIDE SEQUENCE [LARGE SCALE GENOMIC DNA]</scope>
    <source>
        <strain evidence="12 13">HO-Geo1</strain>
    </source>
</reference>
<evidence type="ECO:0000256" key="7">
    <source>
        <dbReference type="ARBA" id="ARBA00022989"/>
    </source>
</evidence>
<keyword evidence="7 9" id="KW-1133">Transmembrane helix</keyword>
<keyword evidence="4 9" id="KW-0812">Transmembrane</keyword>
<proteinExistence type="inferred from homology"/>
<dbReference type="InterPro" id="IPR001872">
    <property type="entry name" value="Peptidase_A8"/>
</dbReference>
<sequence length="150" mass="17535">MSFLIPLIILLDQITKILGEKYLVNNSIDIWFFKLTYTENTGMAFGLFQNNSFLLGIISSIIVSVLFFVREFYTKKIRSMYLDVGMIFIISGAMGNIFDRLRIGYVVDIFYIPYFSIFNVADSFVTVGGILLAIYFLRSNKYERRIYRFK</sequence>
<evidence type="ECO:0000256" key="5">
    <source>
        <dbReference type="ARBA" id="ARBA00022750"/>
    </source>
</evidence>
<evidence type="ECO:0000256" key="11">
    <source>
        <dbReference type="RuleBase" id="RU004181"/>
    </source>
</evidence>
<evidence type="ECO:0000256" key="9">
    <source>
        <dbReference type="HAMAP-Rule" id="MF_00161"/>
    </source>
</evidence>
<dbReference type="PROSITE" id="PS00855">
    <property type="entry name" value="SPASE_II"/>
    <property type="match status" value="1"/>
</dbReference>
<evidence type="ECO:0000256" key="4">
    <source>
        <dbReference type="ARBA" id="ARBA00022692"/>
    </source>
</evidence>
<dbReference type="RefSeq" id="WP_135402562.1">
    <property type="nucleotide sequence ID" value="NZ_SRME01000001.1"/>
</dbReference>
<comment type="subcellular location">
    <subcellularLocation>
        <location evidence="9">Cell membrane</location>
        <topology evidence="9">Multi-pass membrane protein</topology>
    </subcellularLocation>
</comment>
<keyword evidence="8 9" id="KW-0472">Membrane</keyword>
<feature type="active site" evidence="9">
    <location>
        <position position="122"/>
    </location>
</feature>
<keyword evidence="6 9" id="KW-0378">Hydrolase</keyword>
<keyword evidence="2 9" id="KW-1003">Cell membrane</keyword>
<dbReference type="EC" id="3.4.23.36" evidence="9"/>
<evidence type="ECO:0000313" key="13">
    <source>
        <dbReference type="Proteomes" id="UP000297288"/>
    </source>
</evidence>
<dbReference type="EMBL" id="SRME01000001">
    <property type="protein sequence ID" value="TGG89043.1"/>
    <property type="molecule type" value="Genomic_DNA"/>
</dbReference>
<protein>
    <recommendedName>
        <fullName evidence="9">Lipoprotein signal peptidase</fullName>
        <ecNumber evidence="9">3.4.23.36</ecNumber>
    </recommendedName>
    <alternativeName>
        <fullName evidence="9">Prolipoprotein signal peptidase</fullName>
    </alternativeName>
    <alternativeName>
        <fullName evidence="9">Signal peptidase II</fullName>
        <shortName evidence="9">SPase II</shortName>
    </alternativeName>
</protein>
<name>A0A4Z0W1V1_9BACT</name>
<dbReference type="GO" id="GO:0005886">
    <property type="term" value="C:plasma membrane"/>
    <property type="evidence" value="ECO:0007669"/>
    <property type="project" value="UniProtKB-SubCell"/>
</dbReference>
<dbReference type="UniPathway" id="UPA00665"/>
<evidence type="ECO:0000256" key="1">
    <source>
        <dbReference type="ARBA" id="ARBA00006139"/>
    </source>
</evidence>
<comment type="caution">
    <text evidence="12">The sequence shown here is derived from an EMBL/GenBank/DDBJ whole genome shotgun (WGS) entry which is preliminary data.</text>
</comment>
<feature type="transmembrane region" description="Helical" evidence="9">
    <location>
        <begin position="43"/>
        <end position="69"/>
    </location>
</feature>
<comment type="catalytic activity">
    <reaction evidence="9 10">
        <text>Release of signal peptides from bacterial membrane prolipoproteins. Hydrolyzes -Xaa-Yaa-Zaa-|-(S,diacylglyceryl)Cys-, in which Xaa is hydrophobic (preferably Leu), and Yaa (Ala or Ser) and Zaa (Gly or Ala) have small, neutral side chains.</text>
        <dbReference type="EC" id="3.4.23.36"/>
    </reaction>
</comment>
<keyword evidence="3 9" id="KW-0645">Protease</keyword>
<dbReference type="Pfam" id="PF01252">
    <property type="entry name" value="Peptidase_A8"/>
    <property type="match status" value="1"/>
</dbReference>
<dbReference type="Proteomes" id="UP000297288">
    <property type="component" value="Unassembled WGS sequence"/>
</dbReference>
<gene>
    <name evidence="9 12" type="primary">lspA</name>
    <name evidence="12" type="ORF">E4650_02285</name>
</gene>
<evidence type="ECO:0000256" key="8">
    <source>
        <dbReference type="ARBA" id="ARBA00023136"/>
    </source>
</evidence>
<dbReference type="AlphaFoldDB" id="A0A4Z0W1V1"/>
<evidence type="ECO:0000256" key="3">
    <source>
        <dbReference type="ARBA" id="ARBA00022670"/>
    </source>
</evidence>
<dbReference type="PRINTS" id="PR00781">
    <property type="entry name" value="LIPOSIGPTASE"/>
</dbReference>
<dbReference type="NCBIfam" id="TIGR00077">
    <property type="entry name" value="lspA"/>
    <property type="match status" value="1"/>
</dbReference>
<organism evidence="12 13">
    <name type="scientific">Geotoga petraea</name>
    <dbReference type="NCBI Taxonomy" id="28234"/>
    <lineage>
        <taxon>Bacteria</taxon>
        <taxon>Thermotogati</taxon>
        <taxon>Thermotogota</taxon>
        <taxon>Thermotogae</taxon>
        <taxon>Petrotogales</taxon>
        <taxon>Petrotogaceae</taxon>
        <taxon>Geotoga</taxon>
    </lineage>
</organism>
<feature type="transmembrane region" description="Helical" evidence="9">
    <location>
        <begin position="110"/>
        <end position="137"/>
    </location>
</feature>
<evidence type="ECO:0000256" key="6">
    <source>
        <dbReference type="ARBA" id="ARBA00022801"/>
    </source>
</evidence>
<keyword evidence="5 9" id="KW-0064">Aspartyl protease</keyword>
<feature type="transmembrane region" description="Helical" evidence="9">
    <location>
        <begin position="81"/>
        <end position="98"/>
    </location>
</feature>
<dbReference type="PANTHER" id="PTHR33695">
    <property type="entry name" value="LIPOPROTEIN SIGNAL PEPTIDASE"/>
    <property type="match status" value="1"/>
</dbReference>
<evidence type="ECO:0000256" key="10">
    <source>
        <dbReference type="RuleBase" id="RU000594"/>
    </source>
</evidence>
<dbReference type="PANTHER" id="PTHR33695:SF1">
    <property type="entry name" value="LIPOPROTEIN SIGNAL PEPTIDASE"/>
    <property type="match status" value="1"/>
</dbReference>
<evidence type="ECO:0000313" key="12">
    <source>
        <dbReference type="EMBL" id="TGG89043.1"/>
    </source>
</evidence>
<comment type="similarity">
    <text evidence="1 9 11">Belongs to the peptidase A8 family.</text>
</comment>
<feature type="active site" evidence="9">
    <location>
        <position position="108"/>
    </location>
</feature>
<accession>A0A4Z0W1V1</accession>
<comment type="caution">
    <text evidence="9">Lacks conserved residue(s) required for the propagation of feature annotation.</text>
</comment>
<dbReference type="GO" id="GO:0006508">
    <property type="term" value="P:proteolysis"/>
    <property type="evidence" value="ECO:0007669"/>
    <property type="project" value="UniProtKB-KW"/>
</dbReference>
<dbReference type="OrthoDB" id="9810259at2"/>
<comment type="pathway">
    <text evidence="9">Protein modification; lipoprotein biosynthesis (signal peptide cleavage).</text>
</comment>
<evidence type="ECO:0000256" key="2">
    <source>
        <dbReference type="ARBA" id="ARBA00022475"/>
    </source>
</evidence>
<dbReference type="HAMAP" id="MF_00161">
    <property type="entry name" value="LspA"/>
    <property type="match status" value="1"/>
</dbReference>
<comment type="function">
    <text evidence="9 10">This protein specifically catalyzes the removal of signal peptides from prolipoproteins.</text>
</comment>
<dbReference type="GO" id="GO:0004190">
    <property type="term" value="F:aspartic-type endopeptidase activity"/>
    <property type="evidence" value="ECO:0007669"/>
    <property type="project" value="UniProtKB-UniRule"/>
</dbReference>